<evidence type="ECO:0000313" key="1">
    <source>
        <dbReference type="EMBL" id="GAU07703.1"/>
    </source>
</evidence>
<dbReference type="AlphaFoldDB" id="A0A194AEE9"/>
<organism evidence="1 2">
    <name type="scientific">Desulfoplanes formicivorans</name>
    <dbReference type="NCBI Taxonomy" id="1592317"/>
    <lineage>
        <taxon>Bacteria</taxon>
        <taxon>Pseudomonadati</taxon>
        <taxon>Thermodesulfobacteriota</taxon>
        <taxon>Desulfovibrionia</taxon>
        <taxon>Desulfovibrionales</taxon>
        <taxon>Desulfoplanaceae</taxon>
        <taxon>Desulfoplanes</taxon>
    </lineage>
</organism>
<keyword evidence="2" id="KW-1185">Reference proteome</keyword>
<accession>A0A194AEE9</accession>
<evidence type="ECO:0000313" key="2">
    <source>
        <dbReference type="Proteomes" id="UP000095200"/>
    </source>
</evidence>
<sequence>MITEKTLREFQEYMQSGRMAEDFEYAGEERRMEMLDLLEQFMDVAEIADETATKLIFKNSQLGEMFGTGPR</sequence>
<proteinExistence type="predicted"/>
<dbReference type="Proteomes" id="UP000095200">
    <property type="component" value="Unassembled WGS sequence"/>
</dbReference>
<gene>
    <name evidence="1" type="ORF">DPF_0398</name>
</gene>
<dbReference type="EMBL" id="BDFE01000006">
    <property type="protein sequence ID" value="GAU07703.1"/>
    <property type="molecule type" value="Genomic_DNA"/>
</dbReference>
<reference evidence="2" key="1">
    <citation type="submission" date="2016-06" db="EMBL/GenBank/DDBJ databases">
        <title>Draft genome sequence of Desulfoplanes formicivorans strain Pf12B.</title>
        <authorList>
            <person name="Watanabe M."/>
            <person name="Kojima H."/>
            <person name="Fukui M."/>
        </authorList>
    </citation>
    <scope>NUCLEOTIDE SEQUENCE [LARGE SCALE GENOMIC DNA]</scope>
    <source>
        <strain evidence="2">Pf12B</strain>
    </source>
</reference>
<comment type="caution">
    <text evidence="1">The sequence shown here is derived from an EMBL/GenBank/DDBJ whole genome shotgun (WGS) entry which is preliminary data.</text>
</comment>
<dbReference type="RefSeq" id="WP_069857228.1">
    <property type="nucleotide sequence ID" value="NZ_BDFE01000006.1"/>
</dbReference>
<protein>
    <submittedName>
        <fullName evidence="1">Uncharacterized protein</fullName>
    </submittedName>
</protein>
<dbReference type="OrthoDB" id="5460574at2"/>
<name>A0A194AEE9_9BACT</name>